<proteinExistence type="predicted"/>
<dbReference type="EMBL" id="JAYMYQ010000004">
    <property type="protein sequence ID" value="KAK7338473.1"/>
    <property type="molecule type" value="Genomic_DNA"/>
</dbReference>
<accession>A0AAN9LQQ6</accession>
<dbReference type="Proteomes" id="UP001367508">
    <property type="component" value="Unassembled WGS sequence"/>
</dbReference>
<evidence type="ECO:0000313" key="1">
    <source>
        <dbReference type="EMBL" id="KAK7338473.1"/>
    </source>
</evidence>
<sequence length="114" mass="12755">MKPGKPMSYLAVTNSVRGVAFCDFLVRPSTFLSMVVKSSSPHPAAHQPLMMVRFTVDVNTIRTKALLLLYTGVFNEGMPCERVYSYSGRVKGNRFSRPGKPLFSILLTENRNLL</sequence>
<comment type="caution">
    <text evidence="1">The sequence shown here is derived from an EMBL/GenBank/DDBJ whole genome shotgun (WGS) entry which is preliminary data.</text>
</comment>
<dbReference type="AlphaFoldDB" id="A0AAN9LQQ6"/>
<evidence type="ECO:0000313" key="2">
    <source>
        <dbReference type="Proteomes" id="UP001367508"/>
    </source>
</evidence>
<name>A0AAN9LQQ6_CANGL</name>
<organism evidence="1 2">
    <name type="scientific">Canavalia gladiata</name>
    <name type="common">Sword bean</name>
    <name type="synonym">Dolichos gladiatus</name>
    <dbReference type="NCBI Taxonomy" id="3824"/>
    <lineage>
        <taxon>Eukaryota</taxon>
        <taxon>Viridiplantae</taxon>
        <taxon>Streptophyta</taxon>
        <taxon>Embryophyta</taxon>
        <taxon>Tracheophyta</taxon>
        <taxon>Spermatophyta</taxon>
        <taxon>Magnoliopsida</taxon>
        <taxon>eudicotyledons</taxon>
        <taxon>Gunneridae</taxon>
        <taxon>Pentapetalae</taxon>
        <taxon>rosids</taxon>
        <taxon>fabids</taxon>
        <taxon>Fabales</taxon>
        <taxon>Fabaceae</taxon>
        <taxon>Papilionoideae</taxon>
        <taxon>50 kb inversion clade</taxon>
        <taxon>NPAAA clade</taxon>
        <taxon>indigoferoid/millettioid clade</taxon>
        <taxon>Phaseoleae</taxon>
        <taxon>Canavalia</taxon>
    </lineage>
</organism>
<gene>
    <name evidence="1" type="ORF">VNO77_19084</name>
</gene>
<keyword evidence="2" id="KW-1185">Reference proteome</keyword>
<reference evidence="1 2" key="1">
    <citation type="submission" date="2024-01" db="EMBL/GenBank/DDBJ databases">
        <title>The genomes of 5 underutilized Papilionoideae crops provide insights into root nodulation and disease resistanc.</title>
        <authorList>
            <person name="Jiang F."/>
        </authorList>
    </citation>
    <scope>NUCLEOTIDE SEQUENCE [LARGE SCALE GENOMIC DNA]</scope>
    <source>
        <strain evidence="1">LVBAO_FW01</strain>
        <tissue evidence="1">Leaves</tissue>
    </source>
</reference>
<protein>
    <submittedName>
        <fullName evidence="1">Uncharacterized protein</fullName>
    </submittedName>
</protein>